<evidence type="ECO:0000313" key="1">
    <source>
        <dbReference type="Ensembl" id="ENSCWAP00000021211.1"/>
    </source>
</evidence>
<dbReference type="Ensembl" id="ENSCWAT00000023000.1">
    <property type="protein sequence ID" value="ENSCWAP00000021211.1"/>
    <property type="gene ID" value="ENSCWAG00000016202.1"/>
</dbReference>
<sequence length="50" mass="6247">CVRQWLCFLQNRLIWREVFVCFERVCVYLFSLKRPGCWSDSPWINLYFLL</sequence>
<dbReference type="Proteomes" id="UP000694540">
    <property type="component" value="Unplaced"/>
</dbReference>
<organism evidence="1 2">
    <name type="scientific">Catagonus wagneri</name>
    <name type="common">Chacoan peccary</name>
    <dbReference type="NCBI Taxonomy" id="51154"/>
    <lineage>
        <taxon>Eukaryota</taxon>
        <taxon>Metazoa</taxon>
        <taxon>Chordata</taxon>
        <taxon>Craniata</taxon>
        <taxon>Vertebrata</taxon>
        <taxon>Euteleostomi</taxon>
        <taxon>Mammalia</taxon>
        <taxon>Eutheria</taxon>
        <taxon>Laurasiatheria</taxon>
        <taxon>Artiodactyla</taxon>
        <taxon>Suina</taxon>
        <taxon>Tayassuidae</taxon>
        <taxon>Catagonus</taxon>
    </lineage>
</organism>
<keyword evidence="2" id="KW-1185">Reference proteome</keyword>
<proteinExistence type="predicted"/>
<protein>
    <submittedName>
        <fullName evidence="1">Uncharacterized protein</fullName>
    </submittedName>
</protein>
<name>A0A8C3X9A5_9CETA</name>
<reference evidence="1" key="1">
    <citation type="submission" date="2025-08" db="UniProtKB">
        <authorList>
            <consortium name="Ensembl"/>
        </authorList>
    </citation>
    <scope>IDENTIFICATION</scope>
</reference>
<reference evidence="1" key="2">
    <citation type="submission" date="2025-09" db="UniProtKB">
        <authorList>
            <consortium name="Ensembl"/>
        </authorList>
    </citation>
    <scope>IDENTIFICATION</scope>
</reference>
<evidence type="ECO:0000313" key="2">
    <source>
        <dbReference type="Proteomes" id="UP000694540"/>
    </source>
</evidence>
<dbReference type="AlphaFoldDB" id="A0A8C3X9A5"/>
<accession>A0A8C3X9A5</accession>